<dbReference type="GO" id="GO:0016887">
    <property type="term" value="F:ATP hydrolysis activity"/>
    <property type="evidence" value="ECO:0007669"/>
    <property type="project" value="TreeGrafter"/>
</dbReference>
<sequence length="278" mass="30457">MATNQEQRVKGKVISVCSAKGGIGKTLLSVNLAVALNKNKLDVVVVDGDFQFGDVALAMDVKPTFTLKNVMEEINQIDQHAISDYLTAHRTGVKILAGPERPEYADLVTSEALIKTINLLKNGQDYIIIDHGIGIQEQSIELLEEADEILLITNLEMTALKNTKLMMETLRQLGIKDKVRLVVNRFTMESLIAANDVPEMLGEEDAFFIPNNFKIAAQSLNLGIPFVISQSKCDLSKAMFKMAEGIIGKQKQQTVSSNGKTSILTGLLSPRRKGVRGS</sequence>
<protein>
    <submittedName>
        <fullName evidence="2">AAA family ATPase</fullName>
    </submittedName>
</protein>
<dbReference type="Proteomes" id="UP001145069">
    <property type="component" value="Unassembled WGS sequence"/>
</dbReference>
<reference evidence="2" key="1">
    <citation type="submission" date="2022-06" db="EMBL/GenBank/DDBJ databases">
        <title>Aquibacillus sp. a new bacterium isolated from soil saline samples.</title>
        <authorList>
            <person name="Galisteo C."/>
            <person name="De La Haba R."/>
            <person name="Sanchez-Porro C."/>
            <person name="Ventosa A."/>
        </authorList>
    </citation>
    <scope>NUCLEOTIDE SEQUENCE</scope>
    <source>
        <strain evidence="2">3ASR75-54</strain>
    </source>
</reference>
<dbReference type="GO" id="GO:0051782">
    <property type="term" value="P:negative regulation of cell division"/>
    <property type="evidence" value="ECO:0007669"/>
    <property type="project" value="TreeGrafter"/>
</dbReference>
<proteinExistence type="predicted"/>
<dbReference type="GO" id="GO:0009898">
    <property type="term" value="C:cytoplasmic side of plasma membrane"/>
    <property type="evidence" value="ECO:0007669"/>
    <property type="project" value="TreeGrafter"/>
</dbReference>
<keyword evidence="3" id="KW-1185">Reference proteome</keyword>
<dbReference type="EMBL" id="JAMQKC010000005">
    <property type="protein sequence ID" value="MDC3416941.1"/>
    <property type="molecule type" value="Genomic_DNA"/>
</dbReference>
<organism evidence="2 3">
    <name type="scientific">Aquibacillus salsiterrae</name>
    <dbReference type="NCBI Taxonomy" id="2950439"/>
    <lineage>
        <taxon>Bacteria</taxon>
        <taxon>Bacillati</taxon>
        <taxon>Bacillota</taxon>
        <taxon>Bacilli</taxon>
        <taxon>Bacillales</taxon>
        <taxon>Bacillaceae</taxon>
        <taxon>Aquibacillus</taxon>
    </lineage>
</organism>
<feature type="domain" description="AAA" evidence="1">
    <location>
        <begin position="12"/>
        <end position="173"/>
    </location>
</feature>
<dbReference type="AlphaFoldDB" id="A0A9X3WH58"/>
<gene>
    <name evidence="2" type="ORF">NC799_08400</name>
</gene>
<dbReference type="PANTHER" id="PTHR43384">
    <property type="entry name" value="SEPTUM SITE-DETERMINING PROTEIN MIND HOMOLOG, CHLOROPLASTIC-RELATED"/>
    <property type="match status" value="1"/>
</dbReference>
<dbReference type="GO" id="GO:0005829">
    <property type="term" value="C:cytosol"/>
    <property type="evidence" value="ECO:0007669"/>
    <property type="project" value="TreeGrafter"/>
</dbReference>
<dbReference type="InterPro" id="IPR025669">
    <property type="entry name" value="AAA_dom"/>
</dbReference>
<dbReference type="InterPro" id="IPR027417">
    <property type="entry name" value="P-loop_NTPase"/>
</dbReference>
<dbReference type="Pfam" id="PF13614">
    <property type="entry name" value="AAA_31"/>
    <property type="match status" value="1"/>
</dbReference>
<dbReference type="Gene3D" id="3.40.50.300">
    <property type="entry name" value="P-loop containing nucleotide triphosphate hydrolases"/>
    <property type="match status" value="1"/>
</dbReference>
<accession>A0A9X3WH58</accession>
<dbReference type="RefSeq" id="WP_272445972.1">
    <property type="nucleotide sequence ID" value="NZ_JAMQKC010000005.1"/>
</dbReference>
<dbReference type="GO" id="GO:0005524">
    <property type="term" value="F:ATP binding"/>
    <property type="evidence" value="ECO:0007669"/>
    <property type="project" value="TreeGrafter"/>
</dbReference>
<evidence type="ECO:0000259" key="1">
    <source>
        <dbReference type="Pfam" id="PF13614"/>
    </source>
</evidence>
<dbReference type="PANTHER" id="PTHR43384:SF13">
    <property type="entry name" value="SLR0110 PROTEIN"/>
    <property type="match status" value="1"/>
</dbReference>
<name>A0A9X3WH58_9BACI</name>
<dbReference type="SUPFAM" id="SSF52540">
    <property type="entry name" value="P-loop containing nucleoside triphosphate hydrolases"/>
    <property type="match status" value="1"/>
</dbReference>
<evidence type="ECO:0000313" key="3">
    <source>
        <dbReference type="Proteomes" id="UP001145069"/>
    </source>
</evidence>
<comment type="caution">
    <text evidence="2">The sequence shown here is derived from an EMBL/GenBank/DDBJ whole genome shotgun (WGS) entry which is preliminary data.</text>
</comment>
<evidence type="ECO:0000313" key="2">
    <source>
        <dbReference type="EMBL" id="MDC3416941.1"/>
    </source>
</evidence>
<dbReference type="InterPro" id="IPR050625">
    <property type="entry name" value="ParA/MinD_ATPase"/>
</dbReference>